<comment type="subunit">
    <text evidence="3">Heterodimer of a catalytic heavy chain and a regulatory light chain.</text>
</comment>
<keyword evidence="4" id="KW-0317">Glutathione biosynthesis</keyword>
<dbReference type="Pfam" id="PF00248">
    <property type="entry name" value="Aldo_ket_red"/>
    <property type="match status" value="1"/>
</dbReference>
<evidence type="ECO:0000256" key="8">
    <source>
        <dbReference type="ARBA" id="ARBA00032926"/>
    </source>
</evidence>
<evidence type="ECO:0000313" key="11">
    <source>
        <dbReference type="Proteomes" id="UP000198287"/>
    </source>
</evidence>
<dbReference type="Gene3D" id="3.20.20.100">
    <property type="entry name" value="NADP-dependent oxidoreductase domain"/>
    <property type="match status" value="1"/>
</dbReference>
<evidence type="ECO:0000256" key="5">
    <source>
        <dbReference type="ARBA" id="ARBA00030406"/>
    </source>
</evidence>
<organism evidence="10 11">
    <name type="scientific">Folsomia candida</name>
    <name type="common">Springtail</name>
    <dbReference type="NCBI Taxonomy" id="158441"/>
    <lineage>
        <taxon>Eukaryota</taxon>
        <taxon>Metazoa</taxon>
        <taxon>Ecdysozoa</taxon>
        <taxon>Arthropoda</taxon>
        <taxon>Hexapoda</taxon>
        <taxon>Collembola</taxon>
        <taxon>Entomobryomorpha</taxon>
        <taxon>Isotomoidea</taxon>
        <taxon>Isotomidae</taxon>
        <taxon>Proisotominae</taxon>
        <taxon>Folsomia</taxon>
    </lineage>
</organism>
<dbReference type="GO" id="GO:0006750">
    <property type="term" value="P:glutathione biosynthetic process"/>
    <property type="evidence" value="ECO:0007669"/>
    <property type="project" value="UniProtKB-UniPathway"/>
</dbReference>
<comment type="caution">
    <text evidence="10">The sequence shown here is derived from an EMBL/GenBank/DDBJ whole genome shotgun (WGS) entry which is preliminary data.</text>
</comment>
<evidence type="ECO:0000256" key="4">
    <source>
        <dbReference type="ARBA" id="ARBA00022684"/>
    </source>
</evidence>
<dbReference type="PANTHER" id="PTHR13295:SF4">
    <property type="entry name" value="GLUTAMATE--CYSTEINE LIGASE REGULATORY SUBUNIT"/>
    <property type="match status" value="1"/>
</dbReference>
<dbReference type="SUPFAM" id="SSF51430">
    <property type="entry name" value="NAD(P)-linked oxidoreductase"/>
    <property type="match status" value="1"/>
</dbReference>
<evidence type="ECO:0000256" key="7">
    <source>
        <dbReference type="ARBA" id="ARBA00031732"/>
    </source>
</evidence>
<dbReference type="AlphaFoldDB" id="A0A226EMA1"/>
<dbReference type="GO" id="GO:0016874">
    <property type="term" value="F:ligase activity"/>
    <property type="evidence" value="ECO:0007669"/>
    <property type="project" value="UniProtKB-KW"/>
</dbReference>
<comment type="pathway">
    <text evidence="1">Sulfur metabolism; glutathione biosynthesis; glutathione from L-cysteine and L-glutamate: step 1/2.</text>
</comment>
<protein>
    <recommendedName>
        <fullName evidence="7">GCS light chain</fullName>
    </recommendedName>
    <alternativeName>
        <fullName evidence="5">Gamma-ECS regulatory subunit</fullName>
    </alternativeName>
    <alternativeName>
        <fullName evidence="8">Gamma-glutamylcysteine synthetase regulatory subunit</fullName>
    </alternativeName>
    <alternativeName>
        <fullName evidence="6">Glutamate--cysteine ligase modifier subunit</fullName>
    </alternativeName>
</protein>
<dbReference type="GO" id="GO:0035226">
    <property type="term" value="F:glutamate-cysteine ligase catalytic subunit binding"/>
    <property type="evidence" value="ECO:0007669"/>
    <property type="project" value="InterPro"/>
</dbReference>
<evidence type="ECO:0000256" key="1">
    <source>
        <dbReference type="ARBA" id="ARBA00005006"/>
    </source>
</evidence>
<gene>
    <name evidence="10" type="ORF">Fcan01_08105</name>
</gene>
<dbReference type="Proteomes" id="UP000198287">
    <property type="component" value="Unassembled WGS sequence"/>
</dbReference>
<keyword evidence="11" id="KW-1185">Reference proteome</keyword>
<evidence type="ECO:0000313" key="10">
    <source>
        <dbReference type="EMBL" id="OXA58762.1"/>
    </source>
</evidence>
<evidence type="ECO:0000259" key="9">
    <source>
        <dbReference type="Pfam" id="PF00248"/>
    </source>
</evidence>
<sequence>MDTACGQSIILSSGNILTKSIAWKNGSDAANEEVYESLKSCFDGPSKIIQTGDVYEVFGDDIKNVNGDSERQDLKISLKIFLYSPEKGDLASSIEKGLRLTSSETLDTLVVTFSGHMEGIPISLDIVKSAWLILEDMVRNGKVKVIGLSDVDTQLFIQLHDWAQIKPGIIQINLASCCVVPPELADFCKKEGIQLLTHSDPINALSQEKINMLIEALASHDTFKSESSSVHWDLKWVVRYQVHLKSRGVVATKGYSAAINKQCFK</sequence>
<dbReference type="GO" id="GO:0030234">
    <property type="term" value="F:enzyme regulator activity"/>
    <property type="evidence" value="ECO:0007669"/>
    <property type="project" value="TreeGrafter"/>
</dbReference>
<dbReference type="EMBL" id="LNIX01000003">
    <property type="protein sequence ID" value="OXA58762.1"/>
    <property type="molecule type" value="Genomic_DNA"/>
</dbReference>
<dbReference type="InterPro" id="IPR032963">
    <property type="entry name" value="Gclm"/>
</dbReference>
<dbReference type="InterPro" id="IPR036812">
    <property type="entry name" value="NAD(P)_OxRdtase_dom_sf"/>
</dbReference>
<comment type="similarity">
    <text evidence="2">Belongs to the aldo/keto reductase family. Glutamate--cysteine ligase light chain subfamily.</text>
</comment>
<dbReference type="GO" id="GO:0017109">
    <property type="term" value="C:glutamate-cysteine ligase complex"/>
    <property type="evidence" value="ECO:0007669"/>
    <property type="project" value="TreeGrafter"/>
</dbReference>
<dbReference type="STRING" id="158441.A0A226EMA1"/>
<feature type="domain" description="NADP-dependent oxidoreductase" evidence="9">
    <location>
        <begin position="28"/>
        <end position="199"/>
    </location>
</feature>
<evidence type="ECO:0000256" key="2">
    <source>
        <dbReference type="ARBA" id="ARBA00008612"/>
    </source>
</evidence>
<evidence type="ECO:0000256" key="6">
    <source>
        <dbReference type="ARBA" id="ARBA00031154"/>
    </source>
</evidence>
<dbReference type="PANTHER" id="PTHR13295">
    <property type="entry name" value="GLUTAMATE CYSTEINE LIGASE REGULATORY SUBUNIT"/>
    <property type="match status" value="1"/>
</dbReference>
<evidence type="ECO:0000256" key="3">
    <source>
        <dbReference type="ARBA" id="ARBA00011532"/>
    </source>
</evidence>
<reference evidence="10 11" key="1">
    <citation type="submission" date="2015-12" db="EMBL/GenBank/DDBJ databases">
        <title>The genome of Folsomia candida.</title>
        <authorList>
            <person name="Faddeeva A."/>
            <person name="Derks M.F."/>
            <person name="Anvar Y."/>
            <person name="Smit S."/>
            <person name="Van Straalen N."/>
            <person name="Roelofs D."/>
        </authorList>
    </citation>
    <scope>NUCLEOTIDE SEQUENCE [LARGE SCALE GENOMIC DNA]</scope>
    <source>
        <strain evidence="10 11">VU population</strain>
        <tissue evidence="10">Whole body</tissue>
    </source>
</reference>
<dbReference type="OMA" id="AHEWIPL"/>
<proteinExistence type="inferred from homology"/>
<dbReference type="OrthoDB" id="9995526at2759"/>
<accession>A0A226EMA1</accession>
<keyword evidence="10" id="KW-0436">Ligase</keyword>
<dbReference type="InterPro" id="IPR023210">
    <property type="entry name" value="NADP_OxRdtase_dom"/>
</dbReference>
<dbReference type="UniPathway" id="UPA00142">
    <property type="reaction ID" value="UER00209"/>
</dbReference>
<name>A0A226EMA1_FOLCA</name>